<reference evidence="1 2" key="1">
    <citation type="journal article" date="2021" name="Hortic Res">
        <title>The domestication of Cucurbita argyrosperma as revealed by the genome of its wild relative.</title>
        <authorList>
            <person name="Barrera-Redondo J."/>
            <person name="Sanchez-de la Vega G."/>
            <person name="Aguirre-Liguori J.A."/>
            <person name="Castellanos-Morales G."/>
            <person name="Gutierrez-Guerrero Y.T."/>
            <person name="Aguirre-Dugua X."/>
            <person name="Aguirre-Planter E."/>
            <person name="Tenaillon M.I."/>
            <person name="Lira-Saade R."/>
            <person name="Eguiarte L.E."/>
        </authorList>
    </citation>
    <scope>NUCLEOTIDE SEQUENCE [LARGE SCALE GENOMIC DNA]</scope>
    <source>
        <strain evidence="1">JBR-2021</strain>
    </source>
</reference>
<gene>
    <name evidence="1" type="ORF">SDJN03_07122</name>
</gene>
<dbReference type="AlphaFoldDB" id="A0AAV6NUV0"/>
<keyword evidence="2" id="KW-1185">Reference proteome</keyword>
<dbReference type="EMBL" id="JAGKQH010000004">
    <property type="protein sequence ID" value="KAG6601889.1"/>
    <property type="molecule type" value="Genomic_DNA"/>
</dbReference>
<organism evidence="1 2">
    <name type="scientific">Cucurbita argyrosperma subsp. sororia</name>
    <dbReference type="NCBI Taxonomy" id="37648"/>
    <lineage>
        <taxon>Eukaryota</taxon>
        <taxon>Viridiplantae</taxon>
        <taxon>Streptophyta</taxon>
        <taxon>Embryophyta</taxon>
        <taxon>Tracheophyta</taxon>
        <taxon>Spermatophyta</taxon>
        <taxon>Magnoliopsida</taxon>
        <taxon>eudicotyledons</taxon>
        <taxon>Gunneridae</taxon>
        <taxon>Pentapetalae</taxon>
        <taxon>rosids</taxon>
        <taxon>fabids</taxon>
        <taxon>Cucurbitales</taxon>
        <taxon>Cucurbitaceae</taxon>
        <taxon>Cucurbiteae</taxon>
        <taxon>Cucurbita</taxon>
    </lineage>
</organism>
<protein>
    <submittedName>
        <fullName evidence="1">Uncharacterized protein</fullName>
    </submittedName>
</protein>
<sequence>MKFEKSVVGFLQMRACKIRIEYVIGQNGRGRSRSVHHLGWAETVFEGRSSPPVEWTKMIGRRNEEERAFVPSILQQSPFSFMNQFLQDDRMNVHLPVGSLDIMFAGLLHDE</sequence>
<name>A0AAV6NUV0_9ROSI</name>
<evidence type="ECO:0000313" key="2">
    <source>
        <dbReference type="Proteomes" id="UP000685013"/>
    </source>
</evidence>
<evidence type="ECO:0000313" key="1">
    <source>
        <dbReference type="EMBL" id="KAG6601889.1"/>
    </source>
</evidence>
<dbReference type="Proteomes" id="UP000685013">
    <property type="component" value="Chromosome 4"/>
</dbReference>
<comment type="caution">
    <text evidence="1">The sequence shown here is derived from an EMBL/GenBank/DDBJ whole genome shotgun (WGS) entry which is preliminary data.</text>
</comment>
<accession>A0AAV6NUV0</accession>
<feature type="non-terminal residue" evidence="1">
    <location>
        <position position="1"/>
    </location>
</feature>
<proteinExistence type="predicted"/>